<dbReference type="Pfam" id="PF09774">
    <property type="entry name" value="MIX23"/>
    <property type="match status" value="1"/>
</dbReference>
<gene>
    <name evidence="4" type="ORF">CHIRRI_LOCUS9023</name>
</gene>
<dbReference type="EMBL" id="OU895878">
    <property type="protein sequence ID" value="CAG9806159.1"/>
    <property type="molecule type" value="Genomic_DNA"/>
</dbReference>
<name>A0A9N9WUT4_9DIPT</name>
<dbReference type="PANTHER" id="PTHR31905:SF2">
    <property type="entry name" value="PROTEIN MIX23"/>
    <property type="match status" value="1"/>
</dbReference>
<evidence type="ECO:0000256" key="2">
    <source>
        <dbReference type="ARBA" id="ARBA00024228"/>
    </source>
</evidence>
<dbReference type="GO" id="GO:0005758">
    <property type="term" value="C:mitochondrial intermembrane space"/>
    <property type="evidence" value="ECO:0007669"/>
    <property type="project" value="InterPro"/>
</dbReference>
<sequence>MSYKLVCGDVLQFQETLKHMRNLDDSIIYALNISLPTESIKARTSSNPERNCQELFEKLKTGYAERDKVIKECIQVSADQVKLLKKQREEDMNDSNIEKKFKTEQRKLRVLKQEQGVEDIVKDRTFKAFNERCRQFYAKDSF</sequence>
<protein>
    <recommendedName>
        <fullName evidence="2">Protein MIX23</fullName>
    </recommendedName>
    <alternativeName>
        <fullName evidence="3">Coiled-coil domain-containing protein 58</fullName>
    </alternativeName>
</protein>
<organism evidence="4 5">
    <name type="scientific">Chironomus riparius</name>
    <dbReference type="NCBI Taxonomy" id="315576"/>
    <lineage>
        <taxon>Eukaryota</taxon>
        <taxon>Metazoa</taxon>
        <taxon>Ecdysozoa</taxon>
        <taxon>Arthropoda</taxon>
        <taxon>Hexapoda</taxon>
        <taxon>Insecta</taxon>
        <taxon>Pterygota</taxon>
        <taxon>Neoptera</taxon>
        <taxon>Endopterygota</taxon>
        <taxon>Diptera</taxon>
        <taxon>Nematocera</taxon>
        <taxon>Chironomoidea</taxon>
        <taxon>Chironomidae</taxon>
        <taxon>Chironominae</taxon>
        <taxon>Chironomus</taxon>
    </lineage>
</organism>
<evidence type="ECO:0000313" key="4">
    <source>
        <dbReference type="EMBL" id="CAG9806159.1"/>
    </source>
</evidence>
<proteinExistence type="inferred from homology"/>
<reference evidence="4" key="2">
    <citation type="submission" date="2022-10" db="EMBL/GenBank/DDBJ databases">
        <authorList>
            <consortium name="ENA_rothamsted_submissions"/>
            <consortium name="culmorum"/>
            <person name="King R."/>
        </authorList>
    </citation>
    <scope>NUCLEOTIDE SEQUENCE</scope>
</reference>
<comment type="similarity">
    <text evidence="1">Belongs to the MIX23 family.</text>
</comment>
<dbReference type="PANTHER" id="PTHR31905">
    <property type="entry name" value="COILED-COIL DOMAIN-CONTAINING PROTEIN 58"/>
    <property type="match status" value="1"/>
</dbReference>
<keyword evidence="5" id="KW-1185">Reference proteome</keyword>
<dbReference type="Proteomes" id="UP001153620">
    <property type="component" value="Chromosome 2"/>
</dbReference>
<evidence type="ECO:0000256" key="1">
    <source>
        <dbReference type="ARBA" id="ARBA00024204"/>
    </source>
</evidence>
<evidence type="ECO:0000313" key="5">
    <source>
        <dbReference type="Proteomes" id="UP001153620"/>
    </source>
</evidence>
<dbReference type="OrthoDB" id="5593818at2759"/>
<dbReference type="AlphaFoldDB" id="A0A9N9WUT4"/>
<accession>A0A9N9WUT4</accession>
<evidence type="ECO:0000256" key="3">
    <source>
        <dbReference type="ARBA" id="ARBA00030733"/>
    </source>
</evidence>
<reference evidence="4" key="1">
    <citation type="submission" date="2022-01" db="EMBL/GenBank/DDBJ databases">
        <authorList>
            <person name="King R."/>
        </authorList>
    </citation>
    <scope>NUCLEOTIDE SEQUENCE</scope>
</reference>
<dbReference type="InterPro" id="IPR019171">
    <property type="entry name" value="MIX23"/>
</dbReference>